<dbReference type="InterPro" id="IPR036380">
    <property type="entry name" value="Isochorismatase-like_sf"/>
</dbReference>
<accession>A0A9P6JPZ6</accession>
<evidence type="ECO:0000259" key="2">
    <source>
        <dbReference type="Pfam" id="PF00857"/>
    </source>
</evidence>
<protein>
    <submittedName>
        <fullName evidence="3">Isochorismatase-like protein</fullName>
    </submittedName>
</protein>
<dbReference type="InterPro" id="IPR000868">
    <property type="entry name" value="Isochorismatase-like_dom"/>
</dbReference>
<dbReference type="PANTHER" id="PTHR43559">
    <property type="entry name" value="HYDROLASE YCAC-RELATED"/>
    <property type="match status" value="1"/>
</dbReference>
<reference evidence="3" key="1">
    <citation type="submission" date="2020-11" db="EMBL/GenBank/DDBJ databases">
        <authorList>
            <consortium name="DOE Joint Genome Institute"/>
            <person name="Ahrendt S."/>
            <person name="Riley R."/>
            <person name="Andreopoulos W."/>
            <person name="Labutti K."/>
            <person name="Pangilinan J."/>
            <person name="Ruiz-Duenas F.J."/>
            <person name="Barrasa J.M."/>
            <person name="Sanchez-Garcia M."/>
            <person name="Camarero S."/>
            <person name="Miyauchi S."/>
            <person name="Serrano A."/>
            <person name="Linde D."/>
            <person name="Babiker R."/>
            <person name="Drula E."/>
            <person name="Ayuso-Fernandez I."/>
            <person name="Pacheco R."/>
            <person name="Padilla G."/>
            <person name="Ferreira P."/>
            <person name="Barriuso J."/>
            <person name="Kellner H."/>
            <person name="Castanera R."/>
            <person name="Alfaro M."/>
            <person name="Ramirez L."/>
            <person name="Pisabarro A.G."/>
            <person name="Kuo A."/>
            <person name="Tritt A."/>
            <person name="Lipzen A."/>
            <person name="He G."/>
            <person name="Yan M."/>
            <person name="Ng V."/>
            <person name="Cullen D."/>
            <person name="Martin F."/>
            <person name="Rosso M.-N."/>
            <person name="Henrissat B."/>
            <person name="Hibbett D."/>
            <person name="Martinez A.T."/>
            <person name="Grigoriev I.V."/>
        </authorList>
    </citation>
    <scope>NUCLEOTIDE SEQUENCE</scope>
    <source>
        <strain evidence="3">CBS 506.95</strain>
    </source>
</reference>
<dbReference type="InterPro" id="IPR053152">
    <property type="entry name" value="Hydrolase_YcaC-like"/>
</dbReference>
<dbReference type="PANTHER" id="PTHR43559:SF3">
    <property type="entry name" value="HYDROLASE YCAC-RELATED"/>
    <property type="match status" value="1"/>
</dbReference>
<name>A0A9P6JPZ6_9AGAR</name>
<comment type="caution">
    <text evidence="3">The sequence shown here is derived from an EMBL/GenBank/DDBJ whole genome shotgun (WGS) entry which is preliminary data.</text>
</comment>
<dbReference type="Gene3D" id="3.40.50.850">
    <property type="entry name" value="Isochorismatase-like"/>
    <property type="match status" value="1"/>
</dbReference>
<comment type="similarity">
    <text evidence="1">Belongs to the isochorismatase family.</text>
</comment>
<gene>
    <name evidence="3" type="ORF">CPB83DRAFT_361813</name>
</gene>
<proteinExistence type="inferred from homology"/>
<dbReference type="EMBL" id="MU157855">
    <property type="protein sequence ID" value="KAF9528199.1"/>
    <property type="molecule type" value="Genomic_DNA"/>
</dbReference>
<dbReference type="OrthoDB" id="245563at2759"/>
<dbReference type="AlphaFoldDB" id="A0A9P6JPZ6"/>
<dbReference type="Proteomes" id="UP000807306">
    <property type="component" value="Unassembled WGS sequence"/>
</dbReference>
<keyword evidence="4" id="KW-1185">Reference proteome</keyword>
<evidence type="ECO:0000256" key="1">
    <source>
        <dbReference type="ARBA" id="ARBA00006336"/>
    </source>
</evidence>
<dbReference type="SUPFAM" id="SSF52499">
    <property type="entry name" value="Isochorismatase-like hydrolases"/>
    <property type="match status" value="1"/>
</dbReference>
<sequence>MGHQSRSFLSVPLIFTVIIHFLSYTVSAFTFERIDKNNTVVLIVDHQVGLLQLVRDYQADEFRNNILAHAALAKVFALPTVLTTSAETGPNGPLPKEIVEMHADAPLIKRSGEVNAWDNADFRQAVSATGKKQVIVAGITTDVCTTFLALSLLAEGYTVFANADASGAMSRRTADDANDRMRAAGVHVLSSFAIASDLMRDWRNSPGSAQLLPFLDQYSAQLAYIVRGHVAAINNGTILPGEME</sequence>
<evidence type="ECO:0000313" key="3">
    <source>
        <dbReference type="EMBL" id="KAF9528199.1"/>
    </source>
</evidence>
<evidence type="ECO:0000313" key="4">
    <source>
        <dbReference type="Proteomes" id="UP000807306"/>
    </source>
</evidence>
<dbReference type="Pfam" id="PF00857">
    <property type="entry name" value="Isochorismatase"/>
    <property type="match status" value="1"/>
</dbReference>
<organism evidence="3 4">
    <name type="scientific">Crepidotus variabilis</name>
    <dbReference type="NCBI Taxonomy" id="179855"/>
    <lineage>
        <taxon>Eukaryota</taxon>
        <taxon>Fungi</taxon>
        <taxon>Dikarya</taxon>
        <taxon>Basidiomycota</taxon>
        <taxon>Agaricomycotina</taxon>
        <taxon>Agaricomycetes</taxon>
        <taxon>Agaricomycetidae</taxon>
        <taxon>Agaricales</taxon>
        <taxon>Agaricineae</taxon>
        <taxon>Crepidotaceae</taxon>
        <taxon>Crepidotus</taxon>
    </lineage>
</organism>
<feature type="domain" description="Isochorismatase-like" evidence="2">
    <location>
        <begin position="39"/>
        <end position="190"/>
    </location>
</feature>